<dbReference type="RefSeq" id="WP_152577219.1">
    <property type="nucleotide sequence ID" value="NZ_JAATJI010000001.1"/>
</dbReference>
<feature type="transmembrane region" description="Helical" evidence="1">
    <location>
        <begin position="87"/>
        <end position="105"/>
    </location>
</feature>
<keyword evidence="1" id="KW-1133">Transmembrane helix</keyword>
<keyword evidence="1" id="KW-0472">Membrane</keyword>
<dbReference type="EMBL" id="WIOL01000002">
    <property type="protein sequence ID" value="MQT16758.1"/>
    <property type="molecule type" value="Genomic_DNA"/>
</dbReference>
<reference evidence="2 3" key="1">
    <citation type="submission" date="2019-09" db="EMBL/GenBank/DDBJ databases">
        <title>Polymorphobacter sp. isolated from a lake in China.</title>
        <authorList>
            <person name="Liu Z."/>
        </authorList>
    </citation>
    <scope>NUCLEOTIDE SEQUENCE [LARGE SCALE GENOMIC DNA]</scope>
    <source>
        <strain evidence="2 3">D40P</strain>
    </source>
</reference>
<protein>
    <submittedName>
        <fullName evidence="2">DUF983 domain-containing protein</fullName>
    </submittedName>
</protein>
<gene>
    <name evidence="2" type="ORF">F3168_05765</name>
</gene>
<dbReference type="Pfam" id="PF06170">
    <property type="entry name" value="DUF983"/>
    <property type="match status" value="1"/>
</dbReference>
<evidence type="ECO:0000313" key="2">
    <source>
        <dbReference type="EMBL" id="MQT16758.1"/>
    </source>
</evidence>
<dbReference type="AlphaFoldDB" id="A0A7C9GU58"/>
<sequence>MVDPIPSATIAPGRVALTGCCPRCGKGRLFAGVLRLAPRCSVCGLDYDTFNVGDGAASFLILIVGAIVTGLAMWLELSRSPPWYVHALLWVPLSLALTLGLSRIAKGLLVALEYRHEARQGRL</sequence>
<dbReference type="InterPro" id="IPR009325">
    <property type="entry name" value="DUF983"/>
</dbReference>
<keyword evidence="3" id="KW-1185">Reference proteome</keyword>
<dbReference type="OrthoDB" id="9799456at2"/>
<feature type="transmembrane region" description="Helical" evidence="1">
    <location>
        <begin position="55"/>
        <end position="75"/>
    </location>
</feature>
<comment type="caution">
    <text evidence="2">The sequence shown here is derived from an EMBL/GenBank/DDBJ whole genome shotgun (WGS) entry which is preliminary data.</text>
</comment>
<evidence type="ECO:0000256" key="1">
    <source>
        <dbReference type="SAM" id="Phobius"/>
    </source>
</evidence>
<dbReference type="Proteomes" id="UP000481327">
    <property type="component" value="Unassembled WGS sequence"/>
</dbReference>
<name>A0A7C9GU58_9SPHN</name>
<keyword evidence="1" id="KW-0812">Transmembrane</keyword>
<organism evidence="2 3">
    <name type="scientific">Sandarakinorhabdus fusca</name>
    <dbReference type="NCBI Taxonomy" id="1439888"/>
    <lineage>
        <taxon>Bacteria</taxon>
        <taxon>Pseudomonadati</taxon>
        <taxon>Pseudomonadota</taxon>
        <taxon>Alphaproteobacteria</taxon>
        <taxon>Sphingomonadales</taxon>
        <taxon>Sphingosinicellaceae</taxon>
        <taxon>Sandarakinorhabdus</taxon>
    </lineage>
</organism>
<evidence type="ECO:0000313" key="3">
    <source>
        <dbReference type="Proteomes" id="UP000481327"/>
    </source>
</evidence>
<accession>A0A7C9GU58</accession>
<proteinExistence type="predicted"/>